<comment type="caution">
    <text evidence="8">The sequence shown here is derived from an EMBL/GenBank/DDBJ whole genome shotgun (WGS) entry which is preliminary data.</text>
</comment>
<protein>
    <submittedName>
        <fullName evidence="8">Bifunctional transcriptional activator/DNA repair enzyme AdaA</fullName>
    </submittedName>
</protein>
<evidence type="ECO:0000256" key="2">
    <source>
        <dbReference type="ARBA" id="ARBA00022603"/>
    </source>
</evidence>
<keyword evidence="6" id="KW-0804">Transcription</keyword>
<dbReference type="InterPro" id="IPR016220">
    <property type="entry name" value="Me-P-triester_DNA_alkyl-Trfase"/>
</dbReference>
<dbReference type="InterPro" id="IPR035451">
    <property type="entry name" value="Ada-like_dom_sf"/>
</dbReference>
<dbReference type="SMART" id="SM00342">
    <property type="entry name" value="HTH_ARAC"/>
    <property type="match status" value="1"/>
</dbReference>
<reference evidence="9" key="1">
    <citation type="journal article" date="2019" name="Int. J. Syst. Evol. Microbiol.">
        <title>The Global Catalogue of Microorganisms (GCM) 10K type strain sequencing project: providing services to taxonomists for standard genome sequencing and annotation.</title>
        <authorList>
            <consortium name="The Broad Institute Genomics Platform"/>
            <consortium name="The Broad Institute Genome Sequencing Center for Infectious Disease"/>
            <person name="Wu L."/>
            <person name="Ma J."/>
        </authorList>
    </citation>
    <scope>NUCLEOTIDE SEQUENCE [LARGE SCALE GENOMIC DNA]</scope>
    <source>
        <strain evidence="9">S1</strain>
    </source>
</reference>
<dbReference type="Pfam" id="PF02805">
    <property type="entry name" value="Ada_Zn_binding"/>
    <property type="match status" value="1"/>
</dbReference>
<feature type="domain" description="HTH araC/xylS-type" evidence="7">
    <location>
        <begin position="84"/>
        <end position="182"/>
    </location>
</feature>
<gene>
    <name evidence="8" type="ORF">ACFQ4Y_16075</name>
</gene>
<dbReference type="Gene3D" id="3.40.10.10">
    <property type="entry name" value="DNA Methylphosphotriester Repair Domain"/>
    <property type="match status" value="1"/>
</dbReference>
<evidence type="ECO:0000313" key="9">
    <source>
        <dbReference type="Proteomes" id="UP001597282"/>
    </source>
</evidence>
<dbReference type="Proteomes" id="UP001597282">
    <property type="component" value="Unassembled WGS sequence"/>
</dbReference>
<evidence type="ECO:0000256" key="4">
    <source>
        <dbReference type="ARBA" id="ARBA00023125"/>
    </source>
</evidence>
<evidence type="ECO:0000313" key="8">
    <source>
        <dbReference type="EMBL" id="MFD1428419.1"/>
    </source>
</evidence>
<dbReference type="Gene3D" id="1.10.10.60">
    <property type="entry name" value="Homeodomain-like"/>
    <property type="match status" value="2"/>
</dbReference>
<dbReference type="SUPFAM" id="SSF46689">
    <property type="entry name" value="Homeodomain-like"/>
    <property type="match status" value="2"/>
</dbReference>
<accession>A0ABW4CE92</accession>
<dbReference type="InterPro" id="IPR018060">
    <property type="entry name" value="HTH_AraC"/>
</dbReference>
<dbReference type="PIRSF" id="PIRSF000408">
    <property type="entry name" value="Alkyltransferas_AdaA"/>
    <property type="match status" value="1"/>
</dbReference>
<keyword evidence="9" id="KW-1185">Reference proteome</keyword>
<keyword evidence="4" id="KW-0238">DNA-binding</keyword>
<evidence type="ECO:0000256" key="3">
    <source>
        <dbReference type="ARBA" id="ARBA00023015"/>
    </source>
</evidence>
<dbReference type="EMBL" id="JBHTNU010000023">
    <property type="protein sequence ID" value="MFD1428419.1"/>
    <property type="molecule type" value="Genomic_DNA"/>
</dbReference>
<dbReference type="RefSeq" id="WP_380167299.1">
    <property type="nucleotide sequence ID" value="NZ_JBHTNU010000023.1"/>
</dbReference>
<dbReference type="PANTHER" id="PTHR43280">
    <property type="entry name" value="ARAC-FAMILY TRANSCRIPTIONAL REGULATOR"/>
    <property type="match status" value="1"/>
</dbReference>
<evidence type="ECO:0000256" key="1">
    <source>
        <dbReference type="ARBA" id="ARBA00001947"/>
    </source>
</evidence>
<evidence type="ECO:0000256" key="6">
    <source>
        <dbReference type="ARBA" id="ARBA00023163"/>
    </source>
</evidence>
<dbReference type="PANTHER" id="PTHR43280:SF2">
    <property type="entry name" value="HTH-TYPE TRANSCRIPTIONAL REGULATOR EXSA"/>
    <property type="match status" value="1"/>
</dbReference>
<sequence length="186" mass="22088">MNGSAEEMWQAVIRCDSRYDGSFYYAVKTTGIYCRPSCKSKPPHRRNITYFRTREEARQEGYRPCKRCRPDLFTPYEPVPDLIRDVKLLLEREYQNQWTLRQLSARFSVSPSHLQRLFKEHEGISPKQYLTDIRIQKAQQLLLTGEQNNLQISLEVGFNTPDRFYLAFRRRMGVSPSTFRRLRGQV</sequence>
<evidence type="ECO:0000256" key="5">
    <source>
        <dbReference type="ARBA" id="ARBA00023159"/>
    </source>
</evidence>
<keyword evidence="2" id="KW-0489">Methyltransferase</keyword>
<dbReference type="SUPFAM" id="SSF57884">
    <property type="entry name" value="Ada DNA repair protein, N-terminal domain (N-Ada 10)"/>
    <property type="match status" value="1"/>
</dbReference>
<name>A0ABW4CE92_9BACL</name>
<dbReference type="InterPro" id="IPR009057">
    <property type="entry name" value="Homeodomain-like_sf"/>
</dbReference>
<keyword evidence="2" id="KW-0808">Transferase</keyword>
<evidence type="ECO:0000259" key="7">
    <source>
        <dbReference type="PROSITE" id="PS01124"/>
    </source>
</evidence>
<dbReference type="InterPro" id="IPR004026">
    <property type="entry name" value="Ada_DNA_repair_Zn-bd"/>
</dbReference>
<keyword evidence="3" id="KW-0805">Transcription regulation</keyword>
<proteinExistence type="predicted"/>
<keyword evidence="5" id="KW-0010">Activator</keyword>
<dbReference type="PROSITE" id="PS01124">
    <property type="entry name" value="HTH_ARAC_FAMILY_2"/>
    <property type="match status" value="1"/>
</dbReference>
<comment type="cofactor">
    <cofactor evidence="1">
        <name>Zn(2+)</name>
        <dbReference type="ChEBI" id="CHEBI:29105"/>
    </cofactor>
</comment>
<dbReference type="Pfam" id="PF12833">
    <property type="entry name" value="HTH_18"/>
    <property type="match status" value="1"/>
</dbReference>
<organism evidence="8 9">
    <name type="scientific">Kroppenstedtia sanguinis</name>
    <dbReference type="NCBI Taxonomy" id="1380684"/>
    <lineage>
        <taxon>Bacteria</taxon>
        <taxon>Bacillati</taxon>
        <taxon>Bacillota</taxon>
        <taxon>Bacilli</taxon>
        <taxon>Bacillales</taxon>
        <taxon>Thermoactinomycetaceae</taxon>
        <taxon>Kroppenstedtia</taxon>
    </lineage>
</organism>